<evidence type="ECO:0000256" key="2">
    <source>
        <dbReference type="PIRNR" id="PIRNR016661"/>
    </source>
</evidence>
<dbReference type="Proteomes" id="UP000183995">
    <property type="component" value="Unassembled WGS sequence"/>
</dbReference>
<evidence type="ECO:0000313" key="4">
    <source>
        <dbReference type="EMBL" id="SHH55215.1"/>
    </source>
</evidence>
<comment type="subcellular location">
    <subcellularLocation>
        <location evidence="2">Cell membrane</location>
        <topology evidence="2">Multi-pass membrane protein</topology>
    </subcellularLocation>
</comment>
<reference evidence="4 5" key="1">
    <citation type="submission" date="2016-11" db="EMBL/GenBank/DDBJ databases">
        <authorList>
            <person name="Jaros S."/>
            <person name="Januszkiewicz K."/>
            <person name="Wedrychowicz H."/>
        </authorList>
    </citation>
    <scope>NUCLEOTIDE SEQUENCE [LARGE SCALE GENOMIC DNA]</scope>
    <source>
        <strain evidence="4 5">DSM 10068</strain>
    </source>
</reference>
<dbReference type="RefSeq" id="WP_073075830.1">
    <property type="nucleotide sequence ID" value="NZ_FQXV01000001.1"/>
</dbReference>
<organism evidence="4 5">
    <name type="scientific">Sporobacter termitidis DSM 10068</name>
    <dbReference type="NCBI Taxonomy" id="1123282"/>
    <lineage>
        <taxon>Bacteria</taxon>
        <taxon>Bacillati</taxon>
        <taxon>Bacillota</taxon>
        <taxon>Clostridia</taxon>
        <taxon>Eubacteriales</taxon>
        <taxon>Oscillospiraceae</taxon>
        <taxon>Sporobacter</taxon>
    </lineage>
</organism>
<keyword evidence="3" id="KW-1133">Transmembrane helix</keyword>
<evidence type="ECO:0000256" key="3">
    <source>
        <dbReference type="SAM" id="Phobius"/>
    </source>
</evidence>
<keyword evidence="2" id="KW-1003">Cell membrane</keyword>
<feature type="transmembrane region" description="Helical" evidence="3">
    <location>
        <begin position="139"/>
        <end position="168"/>
    </location>
</feature>
<protein>
    <recommendedName>
        <fullName evidence="2">Biotin transporter</fullName>
    </recommendedName>
</protein>
<evidence type="ECO:0000256" key="1">
    <source>
        <dbReference type="ARBA" id="ARBA00010692"/>
    </source>
</evidence>
<dbReference type="GO" id="GO:0015225">
    <property type="term" value="F:biotin transmembrane transporter activity"/>
    <property type="evidence" value="ECO:0007669"/>
    <property type="project" value="UniProtKB-UniRule"/>
</dbReference>
<dbReference type="Pfam" id="PF02632">
    <property type="entry name" value="BioY"/>
    <property type="match status" value="1"/>
</dbReference>
<dbReference type="STRING" id="1123282.SAMN02745823_00262"/>
<keyword evidence="3" id="KW-0812">Transmembrane</keyword>
<dbReference type="PANTHER" id="PTHR34295">
    <property type="entry name" value="BIOTIN TRANSPORTER BIOY"/>
    <property type="match status" value="1"/>
</dbReference>
<dbReference type="PIRSF" id="PIRSF016661">
    <property type="entry name" value="BioY"/>
    <property type="match status" value="1"/>
</dbReference>
<evidence type="ECO:0000313" key="5">
    <source>
        <dbReference type="Proteomes" id="UP000183995"/>
    </source>
</evidence>
<dbReference type="OrthoDB" id="9803495at2"/>
<dbReference type="AlphaFoldDB" id="A0A1M5TWL4"/>
<sequence>MKIRNMVFAALFTAVICVLSPIPLPPVFGVIPLTLTTFAIYIAASTLNWKYGTLAVCVYILIGLIGVPVFSNFGAGVPRIVGPTGGFIIGYIPMALVTGLFVDKFEQKRWAYPVAMVLGALPLYACGTLWYAVSQHVPFAAALAACVVPFLIGDAIKIIAASVIAPILRKTLKKQRA</sequence>
<keyword evidence="5" id="KW-1185">Reference proteome</keyword>
<dbReference type="EMBL" id="FQXV01000001">
    <property type="protein sequence ID" value="SHH55215.1"/>
    <property type="molecule type" value="Genomic_DNA"/>
</dbReference>
<proteinExistence type="inferred from homology"/>
<gene>
    <name evidence="4" type="ORF">SAMN02745823_00262</name>
</gene>
<accession>A0A1M5TWL4</accession>
<dbReference type="GO" id="GO:0005886">
    <property type="term" value="C:plasma membrane"/>
    <property type="evidence" value="ECO:0007669"/>
    <property type="project" value="UniProtKB-SubCell"/>
</dbReference>
<dbReference type="Gene3D" id="1.10.1760.20">
    <property type="match status" value="1"/>
</dbReference>
<keyword evidence="2" id="KW-0813">Transport</keyword>
<feature type="transmembrane region" description="Helical" evidence="3">
    <location>
        <begin position="31"/>
        <end position="49"/>
    </location>
</feature>
<feature type="transmembrane region" description="Helical" evidence="3">
    <location>
        <begin position="114"/>
        <end position="133"/>
    </location>
</feature>
<keyword evidence="2 3" id="KW-0472">Membrane</keyword>
<dbReference type="InterPro" id="IPR003784">
    <property type="entry name" value="BioY"/>
</dbReference>
<feature type="transmembrane region" description="Helical" evidence="3">
    <location>
        <begin position="56"/>
        <end position="74"/>
    </location>
</feature>
<comment type="similarity">
    <text evidence="1 2">Belongs to the BioY family.</text>
</comment>
<dbReference type="PANTHER" id="PTHR34295:SF1">
    <property type="entry name" value="BIOTIN TRANSPORTER BIOY"/>
    <property type="match status" value="1"/>
</dbReference>
<name>A0A1M5TWL4_9FIRM</name>
<feature type="transmembrane region" description="Helical" evidence="3">
    <location>
        <begin position="80"/>
        <end position="102"/>
    </location>
</feature>